<name>A0A8H4RNN5_9HELO</name>
<dbReference type="Proteomes" id="UP000566819">
    <property type="component" value="Unassembled WGS sequence"/>
</dbReference>
<keyword evidence="6" id="KW-1185">Reference proteome</keyword>
<dbReference type="GO" id="GO:0016020">
    <property type="term" value="C:membrane"/>
    <property type="evidence" value="ECO:0007669"/>
    <property type="project" value="TreeGrafter"/>
</dbReference>
<dbReference type="EMBL" id="JAAMPI010000273">
    <property type="protein sequence ID" value="KAF4633290.1"/>
    <property type="molecule type" value="Genomic_DNA"/>
</dbReference>
<evidence type="ECO:0000256" key="1">
    <source>
        <dbReference type="ARBA" id="ARBA00022741"/>
    </source>
</evidence>
<feature type="compositionally biased region" description="Polar residues" evidence="3">
    <location>
        <begin position="12"/>
        <end position="22"/>
    </location>
</feature>
<evidence type="ECO:0000256" key="2">
    <source>
        <dbReference type="ARBA" id="ARBA00023134"/>
    </source>
</evidence>
<gene>
    <name evidence="5" type="ORF">G7Y89_g4823</name>
</gene>
<evidence type="ECO:0000313" key="6">
    <source>
        <dbReference type="Proteomes" id="UP000566819"/>
    </source>
</evidence>
<dbReference type="Pfam" id="PF01031">
    <property type="entry name" value="Dynamin_M"/>
    <property type="match status" value="1"/>
</dbReference>
<reference evidence="5 6" key="1">
    <citation type="submission" date="2020-03" db="EMBL/GenBank/DDBJ databases">
        <title>Draft Genome Sequence of Cudoniella acicularis.</title>
        <authorList>
            <person name="Buettner E."/>
            <person name="Kellner H."/>
        </authorList>
    </citation>
    <scope>NUCLEOTIDE SEQUENCE [LARGE SCALE GENOMIC DNA]</scope>
    <source>
        <strain evidence="5 6">DSM 108380</strain>
    </source>
</reference>
<dbReference type="GO" id="GO:0003924">
    <property type="term" value="F:GTPase activity"/>
    <property type="evidence" value="ECO:0007669"/>
    <property type="project" value="InterPro"/>
</dbReference>
<dbReference type="GO" id="GO:0005525">
    <property type="term" value="F:GTP binding"/>
    <property type="evidence" value="ECO:0007669"/>
    <property type="project" value="InterPro"/>
</dbReference>
<feature type="domain" description="GED" evidence="4">
    <location>
        <begin position="593"/>
        <end position="684"/>
    </location>
</feature>
<evidence type="ECO:0000313" key="5">
    <source>
        <dbReference type="EMBL" id="KAF4633290.1"/>
    </source>
</evidence>
<dbReference type="GO" id="GO:0006897">
    <property type="term" value="P:endocytosis"/>
    <property type="evidence" value="ECO:0007669"/>
    <property type="project" value="TreeGrafter"/>
</dbReference>
<dbReference type="AlphaFoldDB" id="A0A8H4RNN5"/>
<dbReference type="GO" id="GO:0005739">
    <property type="term" value="C:mitochondrion"/>
    <property type="evidence" value="ECO:0007669"/>
    <property type="project" value="TreeGrafter"/>
</dbReference>
<dbReference type="PANTHER" id="PTHR11566">
    <property type="entry name" value="DYNAMIN"/>
    <property type="match status" value="1"/>
</dbReference>
<protein>
    <recommendedName>
        <fullName evidence="4">GED domain-containing protein</fullName>
    </recommendedName>
</protein>
<dbReference type="GO" id="GO:0005874">
    <property type="term" value="C:microtubule"/>
    <property type="evidence" value="ECO:0007669"/>
    <property type="project" value="TreeGrafter"/>
</dbReference>
<dbReference type="GO" id="GO:0016559">
    <property type="term" value="P:peroxisome fission"/>
    <property type="evidence" value="ECO:0007669"/>
    <property type="project" value="TreeGrafter"/>
</dbReference>
<comment type="caution">
    <text evidence="5">The sequence shown here is derived from an EMBL/GenBank/DDBJ whole genome shotgun (WGS) entry which is preliminary data.</text>
</comment>
<dbReference type="SUPFAM" id="SSF52540">
    <property type="entry name" value="P-loop containing nucleoside triphosphate hydrolases"/>
    <property type="match status" value="1"/>
</dbReference>
<sequence length="839" mass="96205">MNHHNRHGSSGGTNNFRPSRYQSSHHEAEEDDEAPPSYTTTLQTVLLGTDEQNRHLLDQVDKLRECGVDEKSVKCTRFATQIRLRRSLEVRRIIRIYAHNECTQAERNRLAEFEETIEDDLDFESIFNRALEAIFPRDGENGRFLSKNTLSIEVSGPEQPHLTVVDLPGFIHSESMDQTTADITDIQALARQYIKKERTIILPVVSGDIEYSKQIVLRTVKELDPTGIRTLGIITKPNMTLTTAREAEFINLAANKDYKNKLQLGWHVLRNRSHDEDDFSPEERKQAKAEFFAKSKWSQILRVDQLGIDALSKRLSTQLIWHIAAEVFKVEADVERELQRCQQKLQDLGDGIETAEEMETALFAWCERSARLAHAAVQGNGVNPTGEDFFPSFDDGKFYARNFRSRLVKENQRFADEMERFGSSCLIIGEEGSTVSRKGKMRTGDSGTSLPEIRRSDYIVQKVIPLLRDNTGKELVMDSNPLLVYRLFHSYSSNWERLATPHIEAAHRLCEELLDQILDYAWPKRIESRVWAGFIQPRLDNMRLDADNEMKKLLDDGMKLITPYESDFLRQWYERPIFDATEEGAASPEDMQYEDVLRKMLLLYQSKFKNFTTNTIVQVVERHIADGLEDVFHNRRVKVLNEDQIKDLVEDDYQVRTERQELKIQERTFLMGKEICRKISRRSDLGPPSQLPQYEKRHPNSNDNGNLGAKPKRKGQKYPYPTPNNTQPEHRSSNSRSSYPTPPPPARPAPELRTTPSTAAPWPPIPKGEVHEEEYDVGNANDNAADEAVSLASTHREEIGEPVYEYGVQKNLHHDVSTLVSLLFSISSIAFSAQNLKPV</sequence>
<accession>A0A8H4RNN5</accession>
<dbReference type="CDD" id="cd08771">
    <property type="entry name" value="DLP_1"/>
    <property type="match status" value="1"/>
</dbReference>
<dbReference type="Pfam" id="PF00350">
    <property type="entry name" value="Dynamin_N"/>
    <property type="match status" value="1"/>
</dbReference>
<dbReference type="PROSITE" id="PS51388">
    <property type="entry name" value="GED"/>
    <property type="match status" value="1"/>
</dbReference>
<dbReference type="SMART" id="SM00053">
    <property type="entry name" value="DYNc"/>
    <property type="match status" value="1"/>
</dbReference>
<dbReference type="InterPro" id="IPR022812">
    <property type="entry name" value="Dynamin"/>
</dbReference>
<dbReference type="InterPro" id="IPR000375">
    <property type="entry name" value="Dynamin_stalk"/>
</dbReference>
<dbReference type="PRINTS" id="PR00195">
    <property type="entry name" value="DYNAMIN"/>
</dbReference>
<organism evidence="5 6">
    <name type="scientific">Cudoniella acicularis</name>
    <dbReference type="NCBI Taxonomy" id="354080"/>
    <lineage>
        <taxon>Eukaryota</taxon>
        <taxon>Fungi</taxon>
        <taxon>Dikarya</taxon>
        <taxon>Ascomycota</taxon>
        <taxon>Pezizomycotina</taxon>
        <taxon>Leotiomycetes</taxon>
        <taxon>Helotiales</taxon>
        <taxon>Tricladiaceae</taxon>
        <taxon>Cudoniella</taxon>
    </lineage>
</organism>
<evidence type="ECO:0000259" key="4">
    <source>
        <dbReference type="PROSITE" id="PS51388"/>
    </source>
</evidence>
<dbReference type="InterPro" id="IPR001401">
    <property type="entry name" value="Dynamin_GTPase"/>
</dbReference>
<keyword evidence="2" id="KW-0342">GTP-binding</keyword>
<evidence type="ECO:0000256" key="3">
    <source>
        <dbReference type="SAM" id="MobiDB-lite"/>
    </source>
</evidence>
<proteinExistence type="predicted"/>
<dbReference type="GO" id="GO:0048312">
    <property type="term" value="P:intracellular distribution of mitochondria"/>
    <property type="evidence" value="ECO:0007669"/>
    <property type="project" value="TreeGrafter"/>
</dbReference>
<dbReference type="PANTHER" id="PTHR11566:SF21">
    <property type="entry name" value="DYNAMIN RELATED PROTEIN 1, ISOFORM A"/>
    <property type="match status" value="1"/>
</dbReference>
<dbReference type="InterPro" id="IPR020850">
    <property type="entry name" value="GED_dom"/>
</dbReference>
<dbReference type="InterPro" id="IPR045063">
    <property type="entry name" value="Dynamin_N"/>
</dbReference>
<dbReference type="GO" id="GO:0008017">
    <property type="term" value="F:microtubule binding"/>
    <property type="evidence" value="ECO:0007669"/>
    <property type="project" value="TreeGrafter"/>
</dbReference>
<dbReference type="OrthoDB" id="415706at2759"/>
<dbReference type="GO" id="GO:0000266">
    <property type="term" value="P:mitochondrial fission"/>
    <property type="evidence" value="ECO:0007669"/>
    <property type="project" value="TreeGrafter"/>
</dbReference>
<keyword evidence="1" id="KW-0547">Nucleotide-binding</keyword>
<feature type="region of interest" description="Disordered" evidence="3">
    <location>
        <begin position="1"/>
        <end position="38"/>
    </location>
</feature>
<feature type="region of interest" description="Disordered" evidence="3">
    <location>
        <begin position="680"/>
        <end position="769"/>
    </location>
</feature>
<dbReference type="InterPro" id="IPR027417">
    <property type="entry name" value="P-loop_NTPase"/>
</dbReference>
<dbReference type="Gene3D" id="3.40.50.300">
    <property type="entry name" value="P-loop containing nucleotide triphosphate hydrolases"/>
    <property type="match status" value="1"/>
</dbReference>